<feature type="region of interest" description="Disordered" evidence="2">
    <location>
        <begin position="497"/>
        <end position="526"/>
    </location>
</feature>
<dbReference type="SUPFAM" id="SSF82199">
    <property type="entry name" value="SET domain"/>
    <property type="match status" value="1"/>
</dbReference>
<keyword evidence="1" id="KW-0175">Coiled coil</keyword>
<name>I0YV89_COCSC</name>
<keyword evidence="5" id="KW-1185">Reference proteome</keyword>
<dbReference type="SMART" id="SM00317">
    <property type="entry name" value="SET"/>
    <property type="match status" value="1"/>
</dbReference>
<dbReference type="GeneID" id="17040295"/>
<feature type="compositionally biased region" description="Basic and acidic residues" evidence="2">
    <location>
        <begin position="665"/>
        <end position="705"/>
    </location>
</feature>
<dbReference type="eggNOG" id="ENOG502QS87">
    <property type="taxonomic scope" value="Eukaryota"/>
</dbReference>
<evidence type="ECO:0000259" key="3">
    <source>
        <dbReference type="PROSITE" id="PS50280"/>
    </source>
</evidence>
<dbReference type="PROSITE" id="PS50280">
    <property type="entry name" value="SET"/>
    <property type="match status" value="1"/>
</dbReference>
<proteinExistence type="predicted"/>
<feature type="compositionally biased region" description="Basic residues" evidence="2">
    <location>
        <begin position="710"/>
        <end position="722"/>
    </location>
</feature>
<dbReference type="EMBL" id="AGSI01000010">
    <property type="protein sequence ID" value="EIE22308.1"/>
    <property type="molecule type" value="Genomic_DNA"/>
</dbReference>
<evidence type="ECO:0000256" key="2">
    <source>
        <dbReference type="SAM" id="MobiDB-lite"/>
    </source>
</evidence>
<dbReference type="Gene3D" id="2.170.270.10">
    <property type="entry name" value="SET domain"/>
    <property type="match status" value="1"/>
</dbReference>
<accession>I0YV89</accession>
<dbReference type="Proteomes" id="UP000007264">
    <property type="component" value="Unassembled WGS sequence"/>
</dbReference>
<evidence type="ECO:0000313" key="5">
    <source>
        <dbReference type="Proteomes" id="UP000007264"/>
    </source>
</evidence>
<sequence>MACMQEDLVDHKDMKKLVEHLTAAMSSYLAGDPAHRLKLMGDHVDVFEIEDPDHPAKRCTANLQWLGLRPQERGLRAKKDLAQWHVLGEYCGVVKTGAQLELDAIAACASDERVTGYIIKDKVEAFDTDVALPGDHWAIGREIVIDASRARNCLALINDPRGFPGGKMANVMSVQVLDCATGQLHLFIITKRPVKAGEELLLDYGKNYWENMDAKVACAKRAAADKQRFAALEAALGDAKKLADSENKRCLEAHGRLKQREEEVQRCGGELKKKEEELKHRGGEVKLREGELRQCREELKRRGEELMHCIEELRLSGGKLRQREEELRCMWHAREAQVTEVQGSRHAQEKSNAALQDCMHVLHEKQVELTRLQASNCSANLLRQDIIAAETKLRALEQRHKAESEARMHKEAELERQVAHYHSAAETAERQAASLASAHAQDVETIATLQAANKSLMQELARPQKRAFCPPPLQLPPIAAAVGQVVNARCLDQPAAPEPGIPAVDEATKHGAAGDSTAETGEKQPDLDDLLARMNIGKGLRTGQESSIFEKPIKGIPSNQPAFVTQAALERGLELIAPSLPTSAGLPNDRTNELPGAAAAHNQQVAHARQAEVNQRDEEEGAEVSKRSCYDCCSKMSMRKINAAEGRSPAAESKAHKAHTGRASSGHEPRSGRDRREIHAGNEKRRADGRGGDYCRHYSPDERAIYRGGYRGRSRFRKRSRGRSPGVSRSRSRTGGRTRN</sequence>
<dbReference type="Pfam" id="PF00856">
    <property type="entry name" value="SET"/>
    <property type="match status" value="1"/>
</dbReference>
<dbReference type="AlphaFoldDB" id="I0YV89"/>
<reference evidence="4 5" key="1">
    <citation type="journal article" date="2012" name="Genome Biol.">
        <title>The genome of the polar eukaryotic microalga coccomyxa subellipsoidea reveals traits of cold adaptation.</title>
        <authorList>
            <person name="Blanc G."/>
            <person name="Agarkova I."/>
            <person name="Grimwood J."/>
            <person name="Kuo A."/>
            <person name="Brueggeman A."/>
            <person name="Dunigan D."/>
            <person name="Gurnon J."/>
            <person name="Ladunga I."/>
            <person name="Lindquist E."/>
            <person name="Lucas S."/>
            <person name="Pangilinan J."/>
            <person name="Proschold T."/>
            <person name="Salamov A."/>
            <person name="Schmutz J."/>
            <person name="Weeks D."/>
            <person name="Yamada T."/>
            <person name="Claverie J.M."/>
            <person name="Grigoriev I."/>
            <person name="Van Etten J."/>
            <person name="Lomsadze A."/>
            <person name="Borodovsky M."/>
        </authorList>
    </citation>
    <scope>NUCLEOTIDE SEQUENCE [LARGE SCALE GENOMIC DNA]</scope>
    <source>
        <strain evidence="4 5">C-169</strain>
    </source>
</reference>
<feature type="coiled-coil region" evidence="1">
    <location>
        <begin position="379"/>
        <end position="431"/>
    </location>
</feature>
<feature type="region of interest" description="Disordered" evidence="2">
    <location>
        <begin position="643"/>
        <end position="740"/>
    </location>
</feature>
<feature type="compositionally biased region" description="Basic residues" evidence="2">
    <location>
        <begin position="730"/>
        <end position="740"/>
    </location>
</feature>
<dbReference type="InterPro" id="IPR046341">
    <property type="entry name" value="SET_dom_sf"/>
</dbReference>
<protein>
    <recommendedName>
        <fullName evidence="3">SET domain-containing protein</fullName>
    </recommendedName>
</protein>
<feature type="domain" description="SET" evidence="3">
    <location>
        <begin position="42"/>
        <end position="205"/>
    </location>
</feature>
<dbReference type="KEGG" id="csl:COCSUDRAFT_56002"/>
<dbReference type="STRING" id="574566.I0YV89"/>
<comment type="caution">
    <text evidence="4">The sequence shown here is derived from an EMBL/GenBank/DDBJ whole genome shotgun (WGS) entry which is preliminary data.</text>
</comment>
<dbReference type="InterPro" id="IPR001214">
    <property type="entry name" value="SET_dom"/>
</dbReference>
<evidence type="ECO:0000256" key="1">
    <source>
        <dbReference type="SAM" id="Coils"/>
    </source>
</evidence>
<evidence type="ECO:0000313" key="4">
    <source>
        <dbReference type="EMBL" id="EIE22308.1"/>
    </source>
</evidence>
<organism evidence="4 5">
    <name type="scientific">Coccomyxa subellipsoidea (strain C-169)</name>
    <name type="common">Green microalga</name>
    <dbReference type="NCBI Taxonomy" id="574566"/>
    <lineage>
        <taxon>Eukaryota</taxon>
        <taxon>Viridiplantae</taxon>
        <taxon>Chlorophyta</taxon>
        <taxon>core chlorophytes</taxon>
        <taxon>Trebouxiophyceae</taxon>
        <taxon>Trebouxiophyceae incertae sedis</taxon>
        <taxon>Coccomyxaceae</taxon>
        <taxon>Coccomyxa</taxon>
        <taxon>Coccomyxa subellipsoidea</taxon>
    </lineage>
</organism>
<gene>
    <name evidence="4" type="ORF">COCSUDRAFT_56002</name>
</gene>
<dbReference type="OrthoDB" id="515438at2759"/>
<dbReference type="RefSeq" id="XP_005646852.1">
    <property type="nucleotide sequence ID" value="XM_005646795.1"/>
</dbReference>